<reference evidence="2" key="1">
    <citation type="submission" date="2024-07" db="EMBL/GenBank/DDBJ databases">
        <authorList>
            <person name="Kim Y.J."/>
            <person name="Jeong J.Y."/>
        </authorList>
    </citation>
    <scope>NUCLEOTIDE SEQUENCE</scope>
    <source>
        <strain evidence="2">GIHE-MW2</strain>
    </source>
</reference>
<name>A0AAU8JKK6_9CYAN</name>
<dbReference type="InterPro" id="IPR017946">
    <property type="entry name" value="PLC-like_Pdiesterase_TIM-brl"/>
</dbReference>
<organism evidence="2">
    <name type="scientific">Planktothricoides raciborskii GIHE-MW2</name>
    <dbReference type="NCBI Taxonomy" id="2792601"/>
    <lineage>
        <taxon>Bacteria</taxon>
        <taxon>Bacillati</taxon>
        <taxon>Cyanobacteriota</taxon>
        <taxon>Cyanophyceae</taxon>
        <taxon>Oscillatoriophycideae</taxon>
        <taxon>Oscillatoriales</taxon>
        <taxon>Oscillatoriaceae</taxon>
        <taxon>Planktothricoides</taxon>
    </lineage>
</organism>
<dbReference type="EMBL" id="CP159837">
    <property type="protein sequence ID" value="XCM39009.1"/>
    <property type="molecule type" value="Genomic_DNA"/>
</dbReference>
<feature type="domain" description="GP-PDE" evidence="1">
    <location>
        <begin position="7"/>
        <end position="247"/>
    </location>
</feature>
<dbReference type="PANTHER" id="PTHR46211:SF14">
    <property type="entry name" value="GLYCEROPHOSPHODIESTER PHOSPHODIESTERASE"/>
    <property type="match status" value="1"/>
</dbReference>
<dbReference type="PROSITE" id="PS51704">
    <property type="entry name" value="GP_PDE"/>
    <property type="match status" value="1"/>
</dbReference>
<sequence length="248" mass="27420">MKMEMELEIIAHRGFSAIAPENTLAAFAAAIEYAADSVEFDLQLTADGVPVVIHNPTLDKTTGTPGNVTAKTLTELKDLDAGSWFHPQFAGEKIPTLAETLAILHPLPQHIYLDVKPHCQWSDFQVAELVEMLIAQGWQERAIVSSFNPQFVEQVRQTQRGLTLGYIVANVEDYEAELAKAINQGNSVMISEYHLLLNHPTLVAKSRDRGVDIVVWTVDDPNDLQALVNIGVRRIVTNSLVGKSRVSR</sequence>
<dbReference type="RefSeq" id="WP_242053017.1">
    <property type="nucleotide sequence ID" value="NZ_CP159837.1"/>
</dbReference>
<dbReference type="SUPFAM" id="SSF51695">
    <property type="entry name" value="PLC-like phosphodiesterases"/>
    <property type="match status" value="1"/>
</dbReference>
<evidence type="ECO:0000259" key="1">
    <source>
        <dbReference type="PROSITE" id="PS51704"/>
    </source>
</evidence>
<protein>
    <submittedName>
        <fullName evidence="2">Glycerophosphodiester phosphodiesterase family protein</fullName>
    </submittedName>
</protein>
<dbReference type="InterPro" id="IPR030395">
    <property type="entry name" value="GP_PDE_dom"/>
</dbReference>
<proteinExistence type="predicted"/>
<dbReference type="GO" id="GO:0006629">
    <property type="term" value="P:lipid metabolic process"/>
    <property type="evidence" value="ECO:0007669"/>
    <property type="project" value="InterPro"/>
</dbReference>
<dbReference type="AlphaFoldDB" id="A0AAU8JKK6"/>
<gene>
    <name evidence="2" type="ORF">ABWT76_001897</name>
</gene>
<dbReference type="Pfam" id="PF03009">
    <property type="entry name" value="GDPD"/>
    <property type="match status" value="1"/>
</dbReference>
<dbReference type="PANTHER" id="PTHR46211">
    <property type="entry name" value="GLYCEROPHOSPHORYL DIESTER PHOSPHODIESTERASE"/>
    <property type="match status" value="1"/>
</dbReference>
<evidence type="ECO:0000313" key="2">
    <source>
        <dbReference type="EMBL" id="XCM39009.1"/>
    </source>
</evidence>
<dbReference type="GO" id="GO:0008081">
    <property type="term" value="F:phosphoric diester hydrolase activity"/>
    <property type="evidence" value="ECO:0007669"/>
    <property type="project" value="InterPro"/>
</dbReference>
<dbReference type="Gene3D" id="3.20.20.190">
    <property type="entry name" value="Phosphatidylinositol (PI) phosphodiesterase"/>
    <property type="match status" value="1"/>
</dbReference>
<accession>A0AAU8JKK6</accession>